<dbReference type="GO" id="GO:0005737">
    <property type="term" value="C:cytoplasm"/>
    <property type="evidence" value="ECO:0007669"/>
    <property type="project" value="TreeGrafter"/>
</dbReference>
<name>A0A8J1U207_OWEFU</name>
<dbReference type="InterPro" id="IPR042108">
    <property type="entry name" value="GTPase_HflX_N_sf"/>
</dbReference>
<dbReference type="Pfam" id="PF13167">
    <property type="entry name" value="GTP-bdg_N"/>
    <property type="match status" value="1"/>
</dbReference>
<dbReference type="NCBIfam" id="TIGR03156">
    <property type="entry name" value="GTP_HflX"/>
    <property type="match status" value="1"/>
</dbReference>
<gene>
    <name evidence="1" type="ORF">OFUS_LOCUS12043</name>
</gene>
<dbReference type="InterPro" id="IPR027417">
    <property type="entry name" value="P-loop_NTPase"/>
</dbReference>
<protein>
    <submittedName>
        <fullName evidence="1">Uncharacterized protein</fullName>
    </submittedName>
</protein>
<sequence>MITGTLICARCRVLKQVLEHNRLQLRTLSAVYQTQYDNQHYNEPKVMSLRNLNTICIKSGFNITAVMHSSCIFRCTPARMFHMGRILHRVHRDHGKETTELDQSNENLEDELSSSHLSELDDHYLLPENGHNVFIVQPDLKGKLRQRDGSNIELKLQEAIALVDSLPKWSVQATETVSIKESGKKEFFTKGNFAAISRQIRRTANITAVFVNTNKLEGLQLSLLQKAWGLPVYDRFTVVLQIFKDHARTKEAKLQVALAEIPYFRSRLKGMHAGTLDQQKGGLAHLGGSGETWIELRKRLLEERGIKIKRDLAVLKSKRHLLKKSRTKKEIPIVAVVGYTNAGKTSLIKVLTNEAALQPRDQLFATLDVTAHAGFLPSHLSVLYIDTVGFISDIPTSLIASFSATLEDIREADVIIHVRDISHPDTDGQKLNVIQTLESLELPKHLLDNMIEVCNKSDLNHSSHEGGGICTSAVTGQGIDDLKLTLEDTVITATGSMKKSFKVPMSGDHLRWLYKEATVVSTDQCDSAEHLLVHCIISQSAYGRFRAVFGKKKQEPS</sequence>
<dbReference type="PANTHER" id="PTHR10229">
    <property type="entry name" value="GTP-BINDING PROTEIN HFLX"/>
    <property type="match status" value="1"/>
</dbReference>
<dbReference type="SUPFAM" id="SSF52540">
    <property type="entry name" value="P-loop containing nucleoside triphosphate hydrolases"/>
    <property type="match status" value="1"/>
</dbReference>
<comment type="caution">
    <text evidence="1">The sequence shown here is derived from an EMBL/GenBank/DDBJ whole genome shotgun (WGS) entry which is preliminary data.</text>
</comment>
<accession>A0A8J1U207</accession>
<proteinExistence type="predicted"/>
<evidence type="ECO:0000313" key="2">
    <source>
        <dbReference type="Proteomes" id="UP000749559"/>
    </source>
</evidence>
<dbReference type="PROSITE" id="PS51705">
    <property type="entry name" value="G_HFLX"/>
    <property type="match status" value="1"/>
</dbReference>
<dbReference type="PRINTS" id="PR00326">
    <property type="entry name" value="GTP1OBG"/>
</dbReference>
<dbReference type="InterPro" id="IPR032305">
    <property type="entry name" value="GTP-bd_M"/>
</dbReference>
<dbReference type="FunFam" id="3.40.50.300:FF:000886">
    <property type="entry name" value="Putative GTP-binding protein 6"/>
    <property type="match status" value="1"/>
</dbReference>
<dbReference type="InterPro" id="IPR006073">
    <property type="entry name" value="GTP-bd"/>
</dbReference>
<dbReference type="GO" id="GO:0005525">
    <property type="term" value="F:GTP binding"/>
    <property type="evidence" value="ECO:0007669"/>
    <property type="project" value="InterPro"/>
</dbReference>
<dbReference type="Pfam" id="PF01926">
    <property type="entry name" value="MMR_HSR1"/>
    <property type="match status" value="1"/>
</dbReference>
<organism evidence="1 2">
    <name type="scientific">Owenia fusiformis</name>
    <name type="common">Polychaete worm</name>
    <dbReference type="NCBI Taxonomy" id="6347"/>
    <lineage>
        <taxon>Eukaryota</taxon>
        <taxon>Metazoa</taxon>
        <taxon>Spiralia</taxon>
        <taxon>Lophotrochozoa</taxon>
        <taxon>Annelida</taxon>
        <taxon>Polychaeta</taxon>
        <taxon>Sedentaria</taxon>
        <taxon>Canalipalpata</taxon>
        <taxon>Sabellida</taxon>
        <taxon>Oweniida</taxon>
        <taxon>Oweniidae</taxon>
        <taxon>Owenia</taxon>
    </lineage>
</organism>
<dbReference type="CDD" id="cd01878">
    <property type="entry name" value="HflX"/>
    <property type="match status" value="1"/>
</dbReference>
<dbReference type="InterPro" id="IPR016496">
    <property type="entry name" value="GTPase_HflX"/>
</dbReference>
<reference evidence="1" key="1">
    <citation type="submission" date="2022-03" db="EMBL/GenBank/DDBJ databases">
        <authorList>
            <person name="Martin C."/>
        </authorList>
    </citation>
    <scope>NUCLEOTIDE SEQUENCE</scope>
</reference>
<dbReference type="PANTHER" id="PTHR10229:SF0">
    <property type="entry name" value="GTP-BINDING PROTEIN 6-RELATED"/>
    <property type="match status" value="1"/>
</dbReference>
<dbReference type="InterPro" id="IPR030394">
    <property type="entry name" value="G_HFLX_dom"/>
</dbReference>
<dbReference type="EMBL" id="CAIIXF020000006">
    <property type="protein sequence ID" value="CAH1786079.1"/>
    <property type="molecule type" value="Genomic_DNA"/>
</dbReference>
<dbReference type="AlphaFoldDB" id="A0A8J1U207"/>
<dbReference type="InterPro" id="IPR025121">
    <property type="entry name" value="GTPase_HflX_N"/>
</dbReference>
<dbReference type="GO" id="GO:0043022">
    <property type="term" value="F:ribosome binding"/>
    <property type="evidence" value="ECO:0007669"/>
    <property type="project" value="TreeGrafter"/>
</dbReference>
<evidence type="ECO:0000313" key="1">
    <source>
        <dbReference type="EMBL" id="CAH1786079.1"/>
    </source>
</evidence>
<dbReference type="Pfam" id="PF16360">
    <property type="entry name" value="GTP-bdg_M"/>
    <property type="match status" value="1"/>
</dbReference>
<keyword evidence="2" id="KW-1185">Reference proteome</keyword>
<dbReference type="Gene3D" id="3.40.50.300">
    <property type="entry name" value="P-loop containing nucleotide triphosphate hydrolases"/>
    <property type="match status" value="1"/>
</dbReference>
<dbReference type="OrthoDB" id="10268034at2759"/>
<dbReference type="Proteomes" id="UP000749559">
    <property type="component" value="Unassembled WGS sequence"/>
</dbReference>
<dbReference type="Gene3D" id="3.40.50.11060">
    <property type="entry name" value="GTPase HflX, N-terminal domain"/>
    <property type="match status" value="1"/>
</dbReference>